<dbReference type="PANTHER" id="PTHR21493">
    <property type="entry name" value="CGI-141-RELATED/LIPASE CONTAINING PROTEIN"/>
    <property type="match status" value="1"/>
</dbReference>
<dbReference type="Proteomes" id="UP000305647">
    <property type="component" value="Unassembled WGS sequence"/>
</dbReference>
<proteinExistence type="inferred from homology"/>
<organism evidence="8 11">
    <name type="scientific">Wallemia mellicola</name>
    <dbReference type="NCBI Taxonomy" id="1708541"/>
    <lineage>
        <taxon>Eukaryota</taxon>
        <taxon>Fungi</taxon>
        <taxon>Dikarya</taxon>
        <taxon>Basidiomycota</taxon>
        <taxon>Wallemiomycotina</taxon>
        <taxon>Wallemiomycetes</taxon>
        <taxon>Wallemiales</taxon>
        <taxon>Wallemiaceae</taxon>
        <taxon>Wallemia</taxon>
    </lineage>
</organism>
<evidence type="ECO:0000256" key="5">
    <source>
        <dbReference type="ARBA" id="ARBA00023136"/>
    </source>
</evidence>
<feature type="transmembrane region" description="Helical" evidence="7">
    <location>
        <begin position="76"/>
        <end position="93"/>
    </location>
</feature>
<dbReference type="GO" id="GO:0000137">
    <property type="term" value="C:Golgi cis cisterna"/>
    <property type="evidence" value="ECO:0007669"/>
    <property type="project" value="TreeGrafter"/>
</dbReference>
<protein>
    <submittedName>
        <fullName evidence="8">Got1-domain-containing protein</fullName>
    </submittedName>
</protein>
<keyword evidence="5 7" id="KW-0472">Membrane</keyword>
<feature type="transmembrane region" description="Helical" evidence="7">
    <location>
        <begin position="20"/>
        <end position="43"/>
    </location>
</feature>
<sequence>MGPYFQEVTNINCLVLSNEYIEIGVGLTTFGGLFSLLGVMLFFDASLLALGNILFLSGLTLIIGIQKTVVFFTRPYKLRGTLCFIGGILLVFLKRTFIGFILESIGFLNLFGSFFPVILNFLRQIPFIGGFLNLPYISTIANKLAGSRQSPV</sequence>
<keyword evidence="4" id="KW-0333">Golgi apparatus</keyword>
<dbReference type="InterPro" id="IPR007305">
    <property type="entry name" value="Vesicle_transpt_Got1/SFT2"/>
</dbReference>
<evidence type="ECO:0000313" key="10">
    <source>
        <dbReference type="Proteomes" id="UP000305647"/>
    </source>
</evidence>
<dbReference type="GO" id="GO:0030134">
    <property type="term" value="C:COPII-coated ER to Golgi transport vesicle"/>
    <property type="evidence" value="ECO:0007669"/>
    <property type="project" value="TreeGrafter"/>
</dbReference>
<keyword evidence="3 7" id="KW-1133">Transmembrane helix</keyword>
<dbReference type="GO" id="GO:0000139">
    <property type="term" value="C:Golgi membrane"/>
    <property type="evidence" value="ECO:0007669"/>
    <property type="project" value="UniProtKB-SubCell"/>
</dbReference>
<accession>A0A4T0PR06</accession>
<comment type="similarity">
    <text evidence="6">Belongs to the GOT1 family.</text>
</comment>
<dbReference type="Proteomes" id="UP000307169">
    <property type="component" value="Unassembled WGS sequence"/>
</dbReference>
<evidence type="ECO:0000256" key="7">
    <source>
        <dbReference type="SAM" id="Phobius"/>
    </source>
</evidence>
<evidence type="ECO:0000313" key="9">
    <source>
        <dbReference type="EMBL" id="TIC30143.1"/>
    </source>
</evidence>
<dbReference type="PANTHER" id="PTHR21493:SF9">
    <property type="entry name" value="GOLGI TRANSPORT PROTEIN 1-RELATED"/>
    <property type="match status" value="1"/>
</dbReference>
<dbReference type="InterPro" id="IPR045176">
    <property type="entry name" value="Got1"/>
</dbReference>
<reference evidence="10 11" key="1">
    <citation type="submission" date="2019-03" db="EMBL/GenBank/DDBJ databases">
        <title>Sequencing 25 genomes of Wallemia mellicola.</title>
        <authorList>
            <person name="Gostincar C."/>
        </authorList>
    </citation>
    <scope>NUCLEOTIDE SEQUENCE [LARGE SCALE GENOMIC DNA]</scope>
    <source>
        <strain evidence="8 11">EXF-1262</strain>
        <strain evidence="9 10">EXF-8738</strain>
    </source>
</reference>
<evidence type="ECO:0000256" key="3">
    <source>
        <dbReference type="ARBA" id="ARBA00022989"/>
    </source>
</evidence>
<dbReference type="Pfam" id="PF04178">
    <property type="entry name" value="Got1"/>
    <property type="match status" value="1"/>
</dbReference>
<dbReference type="GO" id="GO:0005829">
    <property type="term" value="C:cytosol"/>
    <property type="evidence" value="ECO:0007669"/>
    <property type="project" value="GOC"/>
</dbReference>
<dbReference type="AlphaFoldDB" id="A0A4T0PR06"/>
<evidence type="ECO:0000256" key="6">
    <source>
        <dbReference type="ARBA" id="ARBA00025799"/>
    </source>
</evidence>
<keyword evidence="2 7" id="KW-0812">Transmembrane</keyword>
<evidence type="ECO:0000313" key="11">
    <source>
        <dbReference type="Proteomes" id="UP000307169"/>
    </source>
</evidence>
<name>A0A4T0PR06_9BASI</name>
<feature type="transmembrane region" description="Helical" evidence="7">
    <location>
        <begin position="100"/>
        <end position="119"/>
    </location>
</feature>
<comment type="caution">
    <text evidence="8">The sequence shown here is derived from an EMBL/GenBank/DDBJ whole genome shotgun (WGS) entry which is preliminary data.</text>
</comment>
<evidence type="ECO:0000256" key="2">
    <source>
        <dbReference type="ARBA" id="ARBA00022692"/>
    </source>
</evidence>
<evidence type="ECO:0000256" key="4">
    <source>
        <dbReference type="ARBA" id="ARBA00023034"/>
    </source>
</evidence>
<evidence type="ECO:0000256" key="1">
    <source>
        <dbReference type="ARBA" id="ARBA00004653"/>
    </source>
</evidence>
<dbReference type="EMBL" id="SPRO01000021">
    <property type="protein sequence ID" value="TIC30143.1"/>
    <property type="molecule type" value="Genomic_DNA"/>
</dbReference>
<evidence type="ECO:0000313" key="8">
    <source>
        <dbReference type="EMBL" id="TIC00012.1"/>
    </source>
</evidence>
<dbReference type="GO" id="GO:0005783">
    <property type="term" value="C:endoplasmic reticulum"/>
    <property type="evidence" value="ECO:0007669"/>
    <property type="project" value="TreeGrafter"/>
</dbReference>
<feature type="transmembrane region" description="Helical" evidence="7">
    <location>
        <begin position="50"/>
        <end position="70"/>
    </location>
</feature>
<gene>
    <name evidence="9" type="ORF">E3Q10_02285</name>
    <name evidence="8" type="ORF">E3Q17_02363</name>
</gene>
<dbReference type="GO" id="GO:0006888">
    <property type="term" value="P:endoplasmic reticulum to Golgi vesicle-mediated transport"/>
    <property type="evidence" value="ECO:0007669"/>
    <property type="project" value="InterPro"/>
</dbReference>
<comment type="subcellular location">
    <subcellularLocation>
        <location evidence="1">Golgi apparatus membrane</location>
        <topology evidence="1">Multi-pass membrane protein</topology>
    </subcellularLocation>
</comment>
<dbReference type="EMBL" id="SPRH01000025">
    <property type="protein sequence ID" value="TIC00012.1"/>
    <property type="molecule type" value="Genomic_DNA"/>
</dbReference>
<dbReference type="GO" id="GO:0042147">
    <property type="term" value="P:retrograde transport, endosome to Golgi"/>
    <property type="evidence" value="ECO:0007669"/>
    <property type="project" value="InterPro"/>
</dbReference>